<sequence>MDLPGELAVRNVFHILFSGIAFLAAFAVPWSADAQDLVVTRNVTVRANPLSTSPRLHFPAIGERLVLLDDGRQERGYYHVRLGDGRVGWVYRTYVKRADEFALESADTAPSGPDQVKVHYIDVDQGNATLVEFPCAAILIDAGGRDPVATGLLTRYLDSFFARRTDLQRRLAAVYVTHTHVDHNTALGALVYNYKIGAYIDNGRLFGSGSKDAVWMAAYIRDVTPAMPRAAVLERDVRASGGQGLAGPVIDPVACPGVDPQIRVLTGGRERSDNSQWSKDDYDNGNNHSVVIRIDYGKASFLFPGDLENAGIADALTRYAETGLLDTDVVEVSHHGADNGTTAPFLAAISPDIAVISMGPEGVRQDWSAYQYGHPRIASVRLLRDAVHLSRPAKHVRVANAMRSFETMRMDKAVFGTGWDGTVIVTADAQGRFAVKTEH</sequence>
<reference evidence="2 3" key="1">
    <citation type="submission" date="2018-08" db="EMBL/GenBank/DDBJ databases">
        <title>Sphingobium sp. EO9.</title>
        <authorList>
            <person name="Park Y."/>
            <person name="Kim K.H."/>
            <person name="Jeon C.O."/>
        </authorList>
    </citation>
    <scope>NUCLEOTIDE SEQUENCE [LARGE SCALE GENOMIC DNA]</scope>
    <source>
        <strain evidence="2 3">EO9</strain>
    </source>
</reference>
<comment type="caution">
    <text evidence="2">The sequence shown here is derived from an EMBL/GenBank/DDBJ whole genome shotgun (WGS) entry which is preliminary data.</text>
</comment>
<dbReference type="InterPro" id="IPR035681">
    <property type="entry name" value="ComA-like_MBL"/>
</dbReference>
<dbReference type="Proteomes" id="UP000283469">
    <property type="component" value="Unassembled WGS sequence"/>
</dbReference>
<dbReference type="Gene3D" id="3.60.15.10">
    <property type="entry name" value="Ribonuclease Z/Hydroxyacylglutathione hydrolase-like"/>
    <property type="match status" value="1"/>
</dbReference>
<dbReference type="Gene3D" id="2.30.30.40">
    <property type="entry name" value="SH3 Domains"/>
    <property type="match status" value="1"/>
</dbReference>
<feature type="domain" description="Metallo-beta-lactamase" evidence="1">
    <location>
        <begin position="122"/>
        <end position="359"/>
    </location>
</feature>
<evidence type="ECO:0000259" key="1">
    <source>
        <dbReference type="Pfam" id="PF00753"/>
    </source>
</evidence>
<dbReference type="InterPro" id="IPR001279">
    <property type="entry name" value="Metallo-B-lactamas"/>
</dbReference>
<dbReference type="PANTHER" id="PTHR30619:SF1">
    <property type="entry name" value="RECOMBINATION PROTEIN 2"/>
    <property type="match status" value="1"/>
</dbReference>
<dbReference type="InterPro" id="IPR052159">
    <property type="entry name" value="Competence_DNA_uptake"/>
</dbReference>
<accession>A0A418YQ89</accession>
<dbReference type="GO" id="GO:0016787">
    <property type="term" value="F:hydrolase activity"/>
    <property type="evidence" value="ECO:0007669"/>
    <property type="project" value="UniProtKB-KW"/>
</dbReference>
<dbReference type="OrthoDB" id="7177610at2"/>
<evidence type="ECO:0000313" key="2">
    <source>
        <dbReference type="EMBL" id="RJG53647.1"/>
    </source>
</evidence>
<keyword evidence="2" id="KW-0378">Hydrolase</keyword>
<dbReference type="InterPro" id="IPR036866">
    <property type="entry name" value="RibonucZ/Hydroxyglut_hydro"/>
</dbReference>
<dbReference type="AlphaFoldDB" id="A0A418YQ89"/>
<organism evidence="2 3">
    <name type="scientific">Sphingobium terrigena</name>
    <dbReference type="NCBI Taxonomy" id="2304063"/>
    <lineage>
        <taxon>Bacteria</taxon>
        <taxon>Pseudomonadati</taxon>
        <taxon>Pseudomonadota</taxon>
        <taxon>Alphaproteobacteria</taxon>
        <taxon>Sphingomonadales</taxon>
        <taxon>Sphingomonadaceae</taxon>
        <taxon>Sphingobium</taxon>
    </lineage>
</organism>
<dbReference type="Pfam" id="PF00753">
    <property type="entry name" value="Lactamase_B"/>
    <property type="match status" value="1"/>
</dbReference>
<dbReference type="PANTHER" id="PTHR30619">
    <property type="entry name" value="DNA INTERNALIZATION/COMPETENCE PROTEIN COMEC/REC2"/>
    <property type="match status" value="1"/>
</dbReference>
<evidence type="ECO:0000313" key="3">
    <source>
        <dbReference type="Proteomes" id="UP000283469"/>
    </source>
</evidence>
<name>A0A418YQ89_9SPHN</name>
<proteinExistence type="predicted"/>
<dbReference type="CDD" id="cd07731">
    <property type="entry name" value="ComA-like_MBL-fold"/>
    <property type="match status" value="1"/>
</dbReference>
<dbReference type="SUPFAM" id="SSF56281">
    <property type="entry name" value="Metallo-hydrolase/oxidoreductase"/>
    <property type="match status" value="1"/>
</dbReference>
<dbReference type="EMBL" id="QVRA01000014">
    <property type="protein sequence ID" value="RJG53647.1"/>
    <property type="molecule type" value="Genomic_DNA"/>
</dbReference>
<keyword evidence="3" id="KW-1185">Reference proteome</keyword>
<gene>
    <name evidence="2" type="ORF">D0Z70_15475</name>
</gene>
<protein>
    <submittedName>
        <fullName evidence="2">MBL fold metallo-hydrolase</fullName>
    </submittedName>
</protein>